<dbReference type="EMBL" id="PDOA01000008">
    <property type="protein sequence ID" value="PWC28305.1"/>
    <property type="molecule type" value="Genomic_DNA"/>
</dbReference>
<proteinExistence type="inferred from homology"/>
<dbReference type="Pfam" id="PF03401">
    <property type="entry name" value="TctC"/>
    <property type="match status" value="1"/>
</dbReference>
<evidence type="ECO:0000313" key="3">
    <source>
        <dbReference type="Proteomes" id="UP000245048"/>
    </source>
</evidence>
<evidence type="ECO:0000256" key="1">
    <source>
        <dbReference type="ARBA" id="ARBA00006987"/>
    </source>
</evidence>
<dbReference type="InterPro" id="IPR006311">
    <property type="entry name" value="TAT_signal"/>
</dbReference>
<dbReference type="OrthoDB" id="8443386at2"/>
<name>A0A2U1V323_9PROT</name>
<dbReference type="CDD" id="cd07012">
    <property type="entry name" value="PBP2_Bug_TTT"/>
    <property type="match status" value="1"/>
</dbReference>
<accession>A0A2U1V323</accession>
<organism evidence="2 3">
    <name type="scientific">Teichococcus aestuarii</name>
    <dbReference type="NCBI Taxonomy" id="568898"/>
    <lineage>
        <taxon>Bacteria</taxon>
        <taxon>Pseudomonadati</taxon>
        <taxon>Pseudomonadota</taxon>
        <taxon>Alphaproteobacteria</taxon>
        <taxon>Acetobacterales</taxon>
        <taxon>Roseomonadaceae</taxon>
        <taxon>Roseomonas</taxon>
    </lineage>
</organism>
<reference evidence="3" key="1">
    <citation type="submission" date="2017-10" db="EMBL/GenBank/DDBJ databases">
        <authorList>
            <person name="Toshchakov S.V."/>
            <person name="Goeva M.A."/>
        </authorList>
    </citation>
    <scope>NUCLEOTIDE SEQUENCE [LARGE SCALE GENOMIC DNA]</scope>
    <source>
        <strain evidence="3">JR1/69-1-13</strain>
    </source>
</reference>
<dbReference type="InterPro" id="IPR042100">
    <property type="entry name" value="Bug_dom1"/>
</dbReference>
<dbReference type="PROSITE" id="PS51318">
    <property type="entry name" value="TAT"/>
    <property type="match status" value="1"/>
</dbReference>
<dbReference type="RefSeq" id="WP_109517533.1">
    <property type="nucleotide sequence ID" value="NZ_PDOA01000008.1"/>
</dbReference>
<comment type="similarity">
    <text evidence="1">Belongs to the UPF0065 (bug) family.</text>
</comment>
<dbReference type="InterPro" id="IPR005064">
    <property type="entry name" value="BUG"/>
</dbReference>
<dbReference type="SUPFAM" id="SSF53850">
    <property type="entry name" value="Periplasmic binding protein-like II"/>
    <property type="match status" value="1"/>
</dbReference>
<dbReference type="PANTHER" id="PTHR42928:SF5">
    <property type="entry name" value="BLR1237 PROTEIN"/>
    <property type="match status" value="1"/>
</dbReference>
<dbReference type="PIRSF" id="PIRSF017082">
    <property type="entry name" value="YflP"/>
    <property type="match status" value="1"/>
</dbReference>
<dbReference type="AlphaFoldDB" id="A0A2U1V323"/>
<dbReference type="Gene3D" id="3.40.190.150">
    <property type="entry name" value="Bordetella uptake gene, domain 1"/>
    <property type="match status" value="1"/>
</dbReference>
<dbReference type="PANTHER" id="PTHR42928">
    <property type="entry name" value="TRICARBOXYLATE-BINDING PROTEIN"/>
    <property type="match status" value="1"/>
</dbReference>
<evidence type="ECO:0000313" key="2">
    <source>
        <dbReference type="EMBL" id="PWC28305.1"/>
    </source>
</evidence>
<sequence>MTEKNDAPPALSRRAVLGAGLGAAATGLAAPRLALAQTWPTRPLTLVVGFPPGGQTDFAARVIQAGMSAALGQSVVIENRGGAGGNIGTEAVLRARPDGYTMLAANSSSMAINPHTFPGMTINPLELVSVGLALQSSLVLCVHPSVPARTVSEFAAWVKAQPKGIDYGTAAAGSMSHCAMELFRTRIGNPAMESIPYRGSGPAMQDFIAGRFSCLFDAASVVAPFLKAGQVRGLMVTGEQRAPAFPDIPTAAEQGVQDFTITSWIGISAPRGTPPEIVQRVNEALNKALQDPAVRERITGQGDEPGGGTAAEFDARVKRDHARWGEVARAANIRADI</sequence>
<keyword evidence="3" id="KW-1185">Reference proteome</keyword>
<comment type="caution">
    <text evidence="2">The sequence shown here is derived from an EMBL/GenBank/DDBJ whole genome shotgun (WGS) entry which is preliminary data.</text>
</comment>
<dbReference type="Gene3D" id="3.40.190.10">
    <property type="entry name" value="Periplasmic binding protein-like II"/>
    <property type="match status" value="1"/>
</dbReference>
<protein>
    <submittedName>
        <fullName evidence="2">Tat pathway signal protein</fullName>
    </submittedName>
</protein>
<dbReference type="Proteomes" id="UP000245048">
    <property type="component" value="Unassembled WGS sequence"/>
</dbReference>
<gene>
    <name evidence="2" type="ORF">CR165_13520</name>
</gene>